<reference evidence="1 2" key="1">
    <citation type="submission" date="2008-07" db="EMBL/GenBank/DDBJ databases">
        <authorList>
            <person name="El-Sayed N."/>
            <person name="Caler E."/>
            <person name="Inman J."/>
            <person name="Amedeo P."/>
            <person name="Hass B."/>
            <person name="Wortman J."/>
        </authorList>
    </citation>
    <scope>NUCLEOTIDE SEQUENCE [LARGE SCALE GENOMIC DNA]</scope>
    <source>
        <strain evidence="2">ATCC 50983 / TXsc</strain>
    </source>
</reference>
<dbReference type="EMBL" id="GG675647">
    <property type="protein sequence ID" value="EER13079.1"/>
    <property type="molecule type" value="Genomic_DNA"/>
</dbReference>
<dbReference type="AlphaFoldDB" id="C5KR14"/>
<protein>
    <submittedName>
        <fullName evidence="1">Uncharacterized protein</fullName>
    </submittedName>
</protein>
<name>C5KR14_PERM5</name>
<gene>
    <name evidence="1" type="ORF">Pmar_PMAR008398</name>
</gene>
<accession>C5KR14</accession>
<keyword evidence="2" id="KW-1185">Reference proteome</keyword>
<dbReference type="RefSeq" id="XP_002781284.1">
    <property type="nucleotide sequence ID" value="XM_002781238.1"/>
</dbReference>
<evidence type="ECO:0000313" key="2">
    <source>
        <dbReference type="Proteomes" id="UP000007800"/>
    </source>
</evidence>
<evidence type="ECO:0000313" key="1">
    <source>
        <dbReference type="EMBL" id="EER13079.1"/>
    </source>
</evidence>
<dbReference type="InParanoid" id="C5KR14"/>
<proteinExistence type="predicted"/>
<organism evidence="2">
    <name type="scientific">Perkinsus marinus (strain ATCC 50983 / TXsc)</name>
    <dbReference type="NCBI Taxonomy" id="423536"/>
    <lineage>
        <taxon>Eukaryota</taxon>
        <taxon>Sar</taxon>
        <taxon>Alveolata</taxon>
        <taxon>Perkinsozoa</taxon>
        <taxon>Perkinsea</taxon>
        <taxon>Perkinsida</taxon>
        <taxon>Perkinsidae</taxon>
        <taxon>Perkinsus</taxon>
    </lineage>
</organism>
<dbReference type="GeneID" id="9056531"/>
<sequence>MFDMLFEEYPEGHMEVLEEGDDDEEDAERRLLYIFPVPDKRMK</sequence>
<dbReference type="Proteomes" id="UP000007800">
    <property type="component" value="Unassembled WGS sequence"/>
</dbReference>